<reference evidence="1" key="1">
    <citation type="journal article" date="2021" name="Environ. Microbiol.">
        <title>Gene family expansions and transcriptome signatures uncover fungal adaptations to wood decay.</title>
        <authorList>
            <person name="Hage H."/>
            <person name="Miyauchi S."/>
            <person name="Viragh M."/>
            <person name="Drula E."/>
            <person name="Min B."/>
            <person name="Chaduli D."/>
            <person name="Navarro D."/>
            <person name="Favel A."/>
            <person name="Norest M."/>
            <person name="Lesage-Meessen L."/>
            <person name="Balint B."/>
            <person name="Merenyi Z."/>
            <person name="de Eugenio L."/>
            <person name="Morin E."/>
            <person name="Martinez A.T."/>
            <person name="Baldrian P."/>
            <person name="Stursova M."/>
            <person name="Martinez M.J."/>
            <person name="Novotny C."/>
            <person name="Magnuson J.K."/>
            <person name="Spatafora J.W."/>
            <person name="Maurice S."/>
            <person name="Pangilinan J."/>
            <person name="Andreopoulos W."/>
            <person name="LaButti K."/>
            <person name="Hundley H."/>
            <person name="Na H."/>
            <person name="Kuo A."/>
            <person name="Barry K."/>
            <person name="Lipzen A."/>
            <person name="Henrissat B."/>
            <person name="Riley R."/>
            <person name="Ahrendt S."/>
            <person name="Nagy L.G."/>
            <person name="Grigoriev I.V."/>
            <person name="Martin F."/>
            <person name="Rosso M.N."/>
        </authorList>
    </citation>
    <scope>NUCLEOTIDE SEQUENCE</scope>
    <source>
        <strain evidence="1">CBS 384.51</strain>
    </source>
</reference>
<evidence type="ECO:0000313" key="1">
    <source>
        <dbReference type="EMBL" id="KAI0092225.1"/>
    </source>
</evidence>
<evidence type="ECO:0000313" key="2">
    <source>
        <dbReference type="Proteomes" id="UP001055072"/>
    </source>
</evidence>
<dbReference type="EMBL" id="MU274904">
    <property type="protein sequence ID" value="KAI0092225.1"/>
    <property type="molecule type" value="Genomic_DNA"/>
</dbReference>
<sequence>MHDQQRFLSVQWISVIDEPEEWIYKPRASELKKSISGWTRERWMQSTGFAIFRRWMINTPEMLFNPMNNIIWHVDSHLFIVNLGRRVRTKHSGPQKYIELRLHVLSANLKALCLSICEVKHSDPQRKSWYGSTAKKNLSEAHSGYEDRYQLTRALLCMLGSKGSSGTRGGGLKAELASVKLPSEEISLRATLGT</sequence>
<comment type="caution">
    <text evidence="1">The sequence shown here is derived from an EMBL/GenBank/DDBJ whole genome shotgun (WGS) entry which is preliminary data.</text>
</comment>
<accession>A0ACB8UD79</accession>
<name>A0ACB8UD79_9APHY</name>
<keyword evidence="2" id="KW-1185">Reference proteome</keyword>
<proteinExistence type="predicted"/>
<protein>
    <submittedName>
        <fullName evidence="1">Uncharacterized protein</fullName>
    </submittedName>
</protein>
<dbReference type="Proteomes" id="UP001055072">
    <property type="component" value="Unassembled WGS sequence"/>
</dbReference>
<gene>
    <name evidence="1" type="ORF">BDY19DRAFT_903935</name>
</gene>
<organism evidence="1 2">
    <name type="scientific">Irpex rosettiformis</name>
    <dbReference type="NCBI Taxonomy" id="378272"/>
    <lineage>
        <taxon>Eukaryota</taxon>
        <taxon>Fungi</taxon>
        <taxon>Dikarya</taxon>
        <taxon>Basidiomycota</taxon>
        <taxon>Agaricomycotina</taxon>
        <taxon>Agaricomycetes</taxon>
        <taxon>Polyporales</taxon>
        <taxon>Irpicaceae</taxon>
        <taxon>Irpex</taxon>
    </lineage>
</organism>